<evidence type="ECO:0000256" key="1">
    <source>
        <dbReference type="ARBA" id="ARBA00010928"/>
    </source>
</evidence>
<proteinExistence type="inferred from homology"/>
<dbReference type="Proteomes" id="UP000316905">
    <property type="component" value="Unassembled WGS sequence"/>
</dbReference>
<evidence type="ECO:0000256" key="2">
    <source>
        <dbReference type="ARBA" id="ARBA00023002"/>
    </source>
</evidence>
<dbReference type="RefSeq" id="WP_145145967.1">
    <property type="nucleotide sequence ID" value="NZ_VLKY01000032.1"/>
</dbReference>
<evidence type="ECO:0000313" key="6">
    <source>
        <dbReference type="Proteomes" id="UP000316905"/>
    </source>
</evidence>
<dbReference type="SUPFAM" id="SSF51735">
    <property type="entry name" value="NAD(P)-binding Rossmann-fold domains"/>
    <property type="match status" value="1"/>
</dbReference>
<accession>A0A562PPA8</accession>
<organism evidence="5 6">
    <name type="scientific">Pseudomonas duriflava</name>
    <dbReference type="NCBI Taxonomy" id="459528"/>
    <lineage>
        <taxon>Bacteria</taxon>
        <taxon>Pseudomonadati</taxon>
        <taxon>Pseudomonadota</taxon>
        <taxon>Gammaproteobacteria</taxon>
        <taxon>Pseudomonadales</taxon>
        <taxon>Pseudomonadaceae</taxon>
        <taxon>Pseudomonas</taxon>
    </lineage>
</organism>
<dbReference type="AlphaFoldDB" id="A0A562PPA8"/>
<dbReference type="OrthoDB" id="9781031at2"/>
<dbReference type="Pfam" id="PF02894">
    <property type="entry name" value="GFO_IDH_MocA_C"/>
    <property type="match status" value="1"/>
</dbReference>
<evidence type="ECO:0000313" key="5">
    <source>
        <dbReference type="EMBL" id="TWI46295.1"/>
    </source>
</evidence>
<evidence type="ECO:0000259" key="4">
    <source>
        <dbReference type="Pfam" id="PF02894"/>
    </source>
</evidence>
<comment type="caution">
    <text evidence="5">The sequence shown here is derived from an EMBL/GenBank/DDBJ whole genome shotgun (WGS) entry which is preliminary data.</text>
</comment>
<evidence type="ECO:0000259" key="3">
    <source>
        <dbReference type="Pfam" id="PF01408"/>
    </source>
</evidence>
<feature type="domain" description="Gfo/Idh/MocA-like oxidoreductase N-terminal" evidence="3">
    <location>
        <begin position="7"/>
        <end position="127"/>
    </location>
</feature>
<dbReference type="InterPro" id="IPR000683">
    <property type="entry name" value="Gfo/Idh/MocA-like_OxRdtase_N"/>
</dbReference>
<dbReference type="InterPro" id="IPR036291">
    <property type="entry name" value="NAD(P)-bd_dom_sf"/>
</dbReference>
<dbReference type="PANTHER" id="PTHR42840:SF3">
    <property type="entry name" value="BINDING ROSSMANN FOLD OXIDOREDUCTASE, PUTATIVE (AFU_ORTHOLOGUE AFUA_2G10240)-RELATED"/>
    <property type="match status" value="1"/>
</dbReference>
<keyword evidence="6" id="KW-1185">Reference proteome</keyword>
<dbReference type="Pfam" id="PF01408">
    <property type="entry name" value="GFO_IDH_MocA"/>
    <property type="match status" value="1"/>
</dbReference>
<keyword evidence="2" id="KW-0560">Oxidoreductase</keyword>
<sequence>MKEAKMIRLGLIGAGRMGSFHAQTAARHIPGACLAAIADPTQGQAALLAEKLGVQKVYIDPQQLLDDPDIDGVLIASPARTHAELVISAAQAGKGIFCEKPMAITLEELDQAIDAADKAGVTLQVGFNRRFAKGFQTAHQDVVAGRIGTPQLLRSLTRDPALTNPAGVPQWVIFLETLIHDFDALNYLNPGAKAIEVYAMADALVAPAYKDKGLLDTAIVTIRFNNGALATAEANFQAVYGYDVRGEVFGSAGMLTMGGIAQSDLVRYVADGIQTDTMRMDTDLLRDAYIAELNHFVDCLRTGETPLATGKDARAALVIARACIESVQQGKPVRL</sequence>
<dbReference type="InterPro" id="IPR004104">
    <property type="entry name" value="Gfo/Idh/MocA-like_OxRdtase_C"/>
</dbReference>
<dbReference type="GO" id="GO:0016491">
    <property type="term" value="F:oxidoreductase activity"/>
    <property type="evidence" value="ECO:0007669"/>
    <property type="project" value="UniProtKB-KW"/>
</dbReference>
<feature type="domain" description="Gfo/Idh/MocA-like oxidoreductase C-terminal" evidence="4">
    <location>
        <begin position="169"/>
        <end position="335"/>
    </location>
</feature>
<dbReference type="Gene3D" id="3.30.360.10">
    <property type="entry name" value="Dihydrodipicolinate Reductase, domain 2"/>
    <property type="match status" value="1"/>
</dbReference>
<comment type="similarity">
    <text evidence="1">Belongs to the Gfo/Idh/MocA family.</text>
</comment>
<dbReference type="Gene3D" id="3.40.50.720">
    <property type="entry name" value="NAD(P)-binding Rossmann-like Domain"/>
    <property type="match status" value="1"/>
</dbReference>
<dbReference type="GO" id="GO:0000166">
    <property type="term" value="F:nucleotide binding"/>
    <property type="evidence" value="ECO:0007669"/>
    <property type="project" value="InterPro"/>
</dbReference>
<name>A0A562PPA8_9PSED</name>
<protein>
    <submittedName>
        <fullName evidence="5">Myo-inositol 2-dehydrogenase/D-chiro-inositol 1-dehydrogenase</fullName>
    </submittedName>
</protein>
<dbReference type="SUPFAM" id="SSF55347">
    <property type="entry name" value="Glyceraldehyde-3-phosphate dehydrogenase-like, C-terminal domain"/>
    <property type="match status" value="1"/>
</dbReference>
<reference evidence="5 6" key="1">
    <citation type="journal article" date="2015" name="Stand. Genomic Sci.">
        <title>Genomic Encyclopedia of Bacterial and Archaeal Type Strains, Phase III: the genomes of soil and plant-associated and newly described type strains.</title>
        <authorList>
            <person name="Whitman W.B."/>
            <person name="Woyke T."/>
            <person name="Klenk H.P."/>
            <person name="Zhou Y."/>
            <person name="Lilburn T.G."/>
            <person name="Beck B.J."/>
            <person name="De Vos P."/>
            <person name="Vandamme P."/>
            <person name="Eisen J.A."/>
            <person name="Garrity G."/>
            <person name="Hugenholtz P."/>
            <person name="Kyrpides N.C."/>
        </authorList>
    </citation>
    <scope>NUCLEOTIDE SEQUENCE [LARGE SCALE GENOMIC DNA]</scope>
    <source>
        <strain evidence="5 6">CGMCC 1.6858</strain>
    </source>
</reference>
<gene>
    <name evidence="5" type="ORF">IQ22_04524</name>
</gene>
<dbReference type="PANTHER" id="PTHR42840">
    <property type="entry name" value="NAD(P)-BINDING ROSSMANN-FOLD SUPERFAMILY PROTEIN-RELATED"/>
    <property type="match status" value="1"/>
</dbReference>
<dbReference type="EMBL" id="VLKY01000032">
    <property type="protein sequence ID" value="TWI46295.1"/>
    <property type="molecule type" value="Genomic_DNA"/>
</dbReference>